<dbReference type="CDD" id="cd18793">
    <property type="entry name" value="SF2_C_SNF"/>
    <property type="match status" value="1"/>
</dbReference>
<dbReference type="InterPro" id="IPR027417">
    <property type="entry name" value="P-loop_NTPase"/>
</dbReference>
<dbReference type="PROSITE" id="PS51192">
    <property type="entry name" value="HELICASE_ATP_BIND_1"/>
    <property type="match status" value="1"/>
</dbReference>
<dbReference type="InterPro" id="IPR014001">
    <property type="entry name" value="Helicase_ATP-bd"/>
</dbReference>
<dbReference type="InterPro" id="IPR001650">
    <property type="entry name" value="Helicase_C-like"/>
</dbReference>
<dbReference type="GO" id="GO:0080188">
    <property type="term" value="P:gene silencing by siRNA-directed DNA methylation"/>
    <property type="evidence" value="ECO:0007669"/>
    <property type="project" value="InterPro"/>
</dbReference>
<dbReference type="Gene3D" id="3.40.50.10810">
    <property type="entry name" value="Tandem AAA-ATPase domain"/>
    <property type="match status" value="1"/>
</dbReference>
<dbReference type="PANTHER" id="PTHR45821:SF5">
    <property type="entry name" value="SNF2 DOMAIN-CONTAINING PROTEIN CLASSY 4"/>
    <property type="match status" value="1"/>
</dbReference>
<name>A0AAN9HW47_CROPI</name>
<evidence type="ECO:0000256" key="7">
    <source>
        <dbReference type="SAM" id="MobiDB-lite"/>
    </source>
</evidence>
<feature type="domain" description="Helicase ATP-binding" evidence="8">
    <location>
        <begin position="365"/>
        <end position="427"/>
    </location>
</feature>
<keyword evidence="6" id="KW-0539">Nucleus</keyword>
<evidence type="ECO:0000256" key="5">
    <source>
        <dbReference type="ARBA" id="ARBA00022840"/>
    </source>
</evidence>
<feature type="region of interest" description="Disordered" evidence="7">
    <location>
        <begin position="338"/>
        <end position="362"/>
    </location>
</feature>
<evidence type="ECO:0000256" key="4">
    <source>
        <dbReference type="ARBA" id="ARBA00022806"/>
    </source>
</evidence>
<dbReference type="Proteomes" id="UP001372338">
    <property type="component" value="Unassembled WGS sequence"/>
</dbReference>
<feature type="compositionally biased region" description="Acidic residues" evidence="7">
    <location>
        <begin position="117"/>
        <end position="129"/>
    </location>
</feature>
<evidence type="ECO:0000256" key="3">
    <source>
        <dbReference type="ARBA" id="ARBA00022801"/>
    </source>
</evidence>
<dbReference type="AlphaFoldDB" id="A0AAN9HW47"/>
<dbReference type="InterPro" id="IPR049730">
    <property type="entry name" value="SNF2/RAD54-like_C"/>
</dbReference>
<dbReference type="Gene3D" id="3.40.50.300">
    <property type="entry name" value="P-loop containing nucleotide triphosphate hydrolases"/>
    <property type="match status" value="1"/>
</dbReference>
<evidence type="ECO:0000313" key="10">
    <source>
        <dbReference type="EMBL" id="KAK7256252.1"/>
    </source>
</evidence>
<dbReference type="InterPro" id="IPR000330">
    <property type="entry name" value="SNF2_N"/>
</dbReference>
<comment type="caution">
    <text evidence="10">The sequence shown here is derived from an EMBL/GenBank/DDBJ whole genome shotgun (WGS) entry which is preliminary data.</text>
</comment>
<keyword evidence="4" id="KW-0347">Helicase</keyword>
<dbReference type="PROSITE" id="PS51194">
    <property type="entry name" value="HELICASE_CTER"/>
    <property type="match status" value="1"/>
</dbReference>
<keyword evidence="5" id="KW-0067">ATP-binding</keyword>
<dbReference type="GO" id="GO:0016787">
    <property type="term" value="F:hydrolase activity"/>
    <property type="evidence" value="ECO:0007669"/>
    <property type="project" value="UniProtKB-KW"/>
</dbReference>
<dbReference type="EMBL" id="JAYWIO010000006">
    <property type="protein sequence ID" value="KAK7256252.1"/>
    <property type="molecule type" value="Genomic_DNA"/>
</dbReference>
<keyword evidence="2" id="KW-0547">Nucleotide-binding</keyword>
<evidence type="ECO:0000256" key="2">
    <source>
        <dbReference type="ARBA" id="ARBA00022741"/>
    </source>
</evidence>
<accession>A0AAN9HW47</accession>
<dbReference type="InterPro" id="IPR038718">
    <property type="entry name" value="SNF2-like_sf"/>
</dbReference>
<dbReference type="InterPro" id="IPR044567">
    <property type="entry name" value="CLSY/DRD1"/>
</dbReference>
<dbReference type="GO" id="GO:0005524">
    <property type="term" value="F:ATP binding"/>
    <property type="evidence" value="ECO:0007669"/>
    <property type="project" value="UniProtKB-KW"/>
</dbReference>
<sequence>MPPKSSRKRKEKSSEKRVGEGESDVVLSGEVRGASSSGSAIKKMASGSRATSSKFGLKDPKLKESIGINATDEDGNGTCTELTGYNMELVEDEHGVLTMRTCSLGCCYECFCRSSSSDDESSDDEEFQVDDEKERCKKNKRRRQSVALQKEKRDSAKIPKRKENKNGRRNKKAISNKNDANINPNKGSGGVPSASITLLKGQEKSGDFTEIIKRKENGKERGSENECLKENGKERRVAPLQCSWFKAKEPPVEKSEEEKMLDRLWEEMELALASEKIGSMVLGKGKEHVDATCKVDRRRISKKNKNGIRMLKLYSWLKEKSILGVSYNLFEKLAGEESKADMKTAGKQKRNTKKKMKEPESRKMGKLLREIPDLLVLDEGHTPRNQNSLIWKALSKIQTQKRIILSGTPFQNTFQELYNTLCLAKPTFPDTIPPELKKFCLQEKKAPILLSSKPYSSSNTVGDRVDEKIKQLKLLMDPFVHVHKRSFLQKNLLGLREYVVTLKPINLQRALLQKIECSKGTFGFDRKLALVSIHPSLLLCCPHSEKEEYVVDMGQLKELKLNPYEGVKTRFLVEFVRLCDAMNEKVLVFSQYLDPLCLVRDQLKSILDWSNGKEVLYMDGKLTQNRRQSLVHYFNDSDSKAKIMLASTNACSKGINLTEASRVVLLDVLWNPSKEKQAISRAYRLGQKKVVYTYHLITQESWQKYHTQQGKVISSEKLFSDKNTENDQQQGSAGGVRR</sequence>
<gene>
    <name evidence="10" type="ORF">RIF29_29691</name>
</gene>
<dbReference type="Pfam" id="PF00176">
    <property type="entry name" value="SNF2-rel_dom"/>
    <property type="match status" value="1"/>
</dbReference>
<evidence type="ECO:0000259" key="8">
    <source>
        <dbReference type="PROSITE" id="PS51192"/>
    </source>
</evidence>
<dbReference type="PANTHER" id="PTHR45821">
    <property type="entry name" value="SNF2 DOMAIN-CONTAINING PROTEIN CLASSY 2-RELATED"/>
    <property type="match status" value="1"/>
</dbReference>
<proteinExistence type="predicted"/>
<feature type="compositionally biased region" description="Basic residues" evidence="7">
    <location>
        <begin position="1"/>
        <end position="11"/>
    </location>
</feature>
<evidence type="ECO:0000313" key="11">
    <source>
        <dbReference type="Proteomes" id="UP001372338"/>
    </source>
</evidence>
<keyword evidence="3" id="KW-0378">Hydrolase</keyword>
<feature type="compositionally biased region" description="Basic residues" evidence="7">
    <location>
        <begin position="346"/>
        <end position="356"/>
    </location>
</feature>
<evidence type="ECO:0000256" key="1">
    <source>
        <dbReference type="ARBA" id="ARBA00004123"/>
    </source>
</evidence>
<feature type="domain" description="Helicase C-terminal" evidence="9">
    <location>
        <begin position="571"/>
        <end position="729"/>
    </location>
</feature>
<dbReference type="Pfam" id="PF00271">
    <property type="entry name" value="Helicase_C"/>
    <property type="match status" value="1"/>
</dbReference>
<keyword evidence="11" id="KW-1185">Reference proteome</keyword>
<organism evidence="10 11">
    <name type="scientific">Crotalaria pallida</name>
    <name type="common">Smooth rattlebox</name>
    <name type="synonym">Crotalaria striata</name>
    <dbReference type="NCBI Taxonomy" id="3830"/>
    <lineage>
        <taxon>Eukaryota</taxon>
        <taxon>Viridiplantae</taxon>
        <taxon>Streptophyta</taxon>
        <taxon>Embryophyta</taxon>
        <taxon>Tracheophyta</taxon>
        <taxon>Spermatophyta</taxon>
        <taxon>Magnoliopsida</taxon>
        <taxon>eudicotyledons</taxon>
        <taxon>Gunneridae</taxon>
        <taxon>Pentapetalae</taxon>
        <taxon>rosids</taxon>
        <taxon>fabids</taxon>
        <taxon>Fabales</taxon>
        <taxon>Fabaceae</taxon>
        <taxon>Papilionoideae</taxon>
        <taxon>50 kb inversion clade</taxon>
        <taxon>genistoids sensu lato</taxon>
        <taxon>core genistoids</taxon>
        <taxon>Crotalarieae</taxon>
        <taxon>Crotalaria</taxon>
    </lineage>
</organism>
<feature type="region of interest" description="Disordered" evidence="7">
    <location>
        <begin position="1"/>
        <end position="60"/>
    </location>
</feature>
<dbReference type="SMART" id="SM00490">
    <property type="entry name" value="HELICc"/>
    <property type="match status" value="1"/>
</dbReference>
<evidence type="ECO:0000259" key="9">
    <source>
        <dbReference type="PROSITE" id="PS51194"/>
    </source>
</evidence>
<feature type="region of interest" description="Disordered" evidence="7">
    <location>
        <begin position="114"/>
        <end position="194"/>
    </location>
</feature>
<reference evidence="10 11" key="1">
    <citation type="submission" date="2024-01" db="EMBL/GenBank/DDBJ databases">
        <title>The genomes of 5 underutilized Papilionoideae crops provide insights into root nodulation and disease resistanc.</title>
        <authorList>
            <person name="Yuan L."/>
        </authorList>
    </citation>
    <scope>NUCLEOTIDE SEQUENCE [LARGE SCALE GENOMIC DNA]</scope>
    <source>
        <strain evidence="10">ZHUSHIDOU_FW_LH</strain>
        <tissue evidence="10">Leaf</tissue>
    </source>
</reference>
<protein>
    <submittedName>
        <fullName evidence="10">Uncharacterized protein</fullName>
    </submittedName>
</protein>
<feature type="region of interest" description="Disordered" evidence="7">
    <location>
        <begin position="716"/>
        <end position="738"/>
    </location>
</feature>
<dbReference type="GO" id="GO:0004386">
    <property type="term" value="F:helicase activity"/>
    <property type="evidence" value="ECO:0007669"/>
    <property type="project" value="UniProtKB-KW"/>
</dbReference>
<comment type="subcellular location">
    <subcellularLocation>
        <location evidence="1">Nucleus</location>
    </subcellularLocation>
</comment>
<feature type="compositionally biased region" description="Polar residues" evidence="7">
    <location>
        <begin position="175"/>
        <end position="186"/>
    </location>
</feature>
<feature type="compositionally biased region" description="Basic residues" evidence="7">
    <location>
        <begin position="158"/>
        <end position="174"/>
    </location>
</feature>
<dbReference type="GO" id="GO:0005634">
    <property type="term" value="C:nucleus"/>
    <property type="evidence" value="ECO:0007669"/>
    <property type="project" value="UniProtKB-SubCell"/>
</dbReference>
<dbReference type="SUPFAM" id="SSF52540">
    <property type="entry name" value="P-loop containing nucleoside triphosphate hydrolases"/>
    <property type="match status" value="1"/>
</dbReference>
<evidence type="ECO:0000256" key="6">
    <source>
        <dbReference type="ARBA" id="ARBA00023242"/>
    </source>
</evidence>